<organism evidence="3 4">
    <name type="scientific">Cinchona calisaya</name>
    <dbReference type="NCBI Taxonomy" id="153742"/>
    <lineage>
        <taxon>Eukaryota</taxon>
        <taxon>Viridiplantae</taxon>
        <taxon>Streptophyta</taxon>
        <taxon>Embryophyta</taxon>
        <taxon>Tracheophyta</taxon>
        <taxon>Spermatophyta</taxon>
        <taxon>Magnoliopsida</taxon>
        <taxon>eudicotyledons</taxon>
        <taxon>Gunneridae</taxon>
        <taxon>Pentapetalae</taxon>
        <taxon>asterids</taxon>
        <taxon>lamiids</taxon>
        <taxon>Gentianales</taxon>
        <taxon>Rubiaceae</taxon>
        <taxon>Cinchonoideae</taxon>
        <taxon>Cinchoneae</taxon>
        <taxon>Cinchona</taxon>
    </lineage>
</organism>
<accession>A0ABD2YMJ9</accession>
<feature type="compositionally biased region" description="Low complexity" evidence="1">
    <location>
        <begin position="96"/>
        <end position="110"/>
    </location>
</feature>
<gene>
    <name evidence="3" type="ORF">ACH5RR_032757</name>
</gene>
<evidence type="ECO:0000256" key="2">
    <source>
        <dbReference type="SAM" id="Phobius"/>
    </source>
</evidence>
<feature type="transmembrane region" description="Helical" evidence="2">
    <location>
        <begin position="12"/>
        <end position="39"/>
    </location>
</feature>
<proteinExistence type="predicted"/>
<dbReference type="Proteomes" id="UP001630127">
    <property type="component" value="Unassembled WGS sequence"/>
</dbReference>
<dbReference type="PANTHER" id="PTHR35708">
    <property type="entry name" value="GB|AAD25831.1"/>
    <property type="match status" value="1"/>
</dbReference>
<dbReference type="PANTHER" id="PTHR35708:SF3">
    <property type="entry name" value="GB|AAD25831.1"/>
    <property type="match status" value="1"/>
</dbReference>
<keyword evidence="2" id="KW-1133">Transmembrane helix</keyword>
<comment type="caution">
    <text evidence="3">The sequence shown here is derived from an EMBL/GenBank/DDBJ whole genome shotgun (WGS) entry which is preliminary data.</text>
</comment>
<keyword evidence="4" id="KW-1185">Reference proteome</keyword>
<feature type="region of interest" description="Disordered" evidence="1">
    <location>
        <begin position="88"/>
        <end position="116"/>
    </location>
</feature>
<sequence length="201" mass="22655">MASSFCIMQKLIAAFSFYGVLSIFLTSLVLFISTVVFSFSRPKNQEDQEEDDKVKTESTIFQEKAVQKEGFGGEADQIHLDSYSESEKSIDDDKYSSSSDQDSDILLGQSPECSDDSISDEESLIEIALPSGHYVGGLKEENPMFSLQQKFQDFSYETKVFHQQSIKQIFAEFNDMNEEENLIEIDLSMGSIKCSSFEIEA</sequence>
<dbReference type="AlphaFoldDB" id="A0ABD2YMJ9"/>
<evidence type="ECO:0000256" key="1">
    <source>
        <dbReference type="SAM" id="MobiDB-lite"/>
    </source>
</evidence>
<evidence type="ECO:0000313" key="4">
    <source>
        <dbReference type="Proteomes" id="UP001630127"/>
    </source>
</evidence>
<keyword evidence="2" id="KW-0472">Membrane</keyword>
<evidence type="ECO:0000313" key="3">
    <source>
        <dbReference type="EMBL" id="KAL3507375.1"/>
    </source>
</evidence>
<evidence type="ECO:0008006" key="5">
    <source>
        <dbReference type="Google" id="ProtNLM"/>
    </source>
</evidence>
<dbReference type="EMBL" id="JBJUIK010000013">
    <property type="protein sequence ID" value="KAL3507375.1"/>
    <property type="molecule type" value="Genomic_DNA"/>
</dbReference>
<name>A0ABD2YMJ9_9GENT</name>
<reference evidence="3 4" key="1">
    <citation type="submission" date="2024-11" db="EMBL/GenBank/DDBJ databases">
        <title>A near-complete genome assembly of Cinchona calisaya.</title>
        <authorList>
            <person name="Lian D.C."/>
            <person name="Zhao X.W."/>
            <person name="Wei L."/>
        </authorList>
    </citation>
    <scope>NUCLEOTIDE SEQUENCE [LARGE SCALE GENOMIC DNA]</scope>
    <source>
        <tissue evidence="3">Nenye</tissue>
    </source>
</reference>
<protein>
    <recommendedName>
        <fullName evidence="5">Transmembrane protein</fullName>
    </recommendedName>
</protein>
<keyword evidence="2" id="KW-0812">Transmembrane</keyword>